<keyword evidence="4" id="KW-0653">Protein transport</keyword>
<dbReference type="EMBL" id="DS547099">
    <property type="protein sequence ID" value="EDR09263.1"/>
    <property type="molecule type" value="Genomic_DNA"/>
</dbReference>
<dbReference type="KEGG" id="lbc:LACBIDRAFT_385738"/>
<dbReference type="AlphaFoldDB" id="B0D6Q3"/>
<feature type="domain" description="Exocyst complex component EXOC2/Sec5 N-terminal" evidence="6">
    <location>
        <begin position="54"/>
        <end position="891"/>
    </location>
</feature>
<comment type="subunit">
    <text evidence="4">Component of the exocyst complex.</text>
</comment>
<reference evidence="7 8" key="1">
    <citation type="journal article" date="2008" name="Nature">
        <title>The genome of Laccaria bicolor provides insights into mycorrhizal symbiosis.</title>
        <authorList>
            <person name="Martin F."/>
            <person name="Aerts A."/>
            <person name="Ahren D."/>
            <person name="Brun A."/>
            <person name="Danchin E.G.J."/>
            <person name="Duchaussoy F."/>
            <person name="Gibon J."/>
            <person name="Kohler A."/>
            <person name="Lindquist E."/>
            <person name="Pereda V."/>
            <person name="Salamov A."/>
            <person name="Shapiro H.J."/>
            <person name="Wuyts J."/>
            <person name="Blaudez D."/>
            <person name="Buee M."/>
            <person name="Brokstein P."/>
            <person name="Canbaeck B."/>
            <person name="Cohen D."/>
            <person name="Courty P.E."/>
            <person name="Coutinho P.M."/>
            <person name="Delaruelle C."/>
            <person name="Detter J.C."/>
            <person name="Deveau A."/>
            <person name="DiFazio S."/>
            <person name="Duplessis S."/>
            <person name="Fraissinet-Tachet L."/>
            <person name="Lucic E."/>
            <person name="Frey-Klett P."/>
            <person name="Fourrey C."/>
            <person name="Feussner I."/>
            <person name="Gay G."/>
            <person name="Grimwood J."/>
            <person name="Hoegger P.J."/>
            <person name="Jain P."/>
            <person name="Kilaru S."/>
            <person name="Labbe J."/>
            <person name="Lin Y.C."/>
            <person name="Legue V."/>
            <person name="Le Tacon F."/>
            <person name="Marmeisse R."/>
            <person name="Melayah D."/>
            <person name="Montanini B."/>
            <person name="Muratet M."/>
            <person name="Nehls U."/>
            <person name="Niculita-Hirzel H."/>
            <person name="Oudot-Le Secq M.P."/>
            <person name="Peter M."/>
            <person name="Quesneville H."/>
            <person name="Rajashekar B."/>
            <person name="Reich M."/>
            <person name="Rouhier N."/>
            <person name="Schmutz J."/>
            <person name="Yin T."/>
            <person name="Chalot M."/>
            <person name="Henrissat B."/>
            <person name="Kuees U."/>
            <person name="Lucas S."/>
            <person name="Van de Peer Y."/>
            <person name="Podila G.K."/>
            <person name="Polle A."/>
            <person name="Pukkila P.J."/>
            <person name="Richardson P.M."/>
            <person name="Rouze P."/>
            <person name="Sanders I.R."/>
            <person name="Stajich J.E."/>
            <person name="Tunlid A."/>
            <person name="Tuskan G."/>
            <person name="Grigoriev I.V."/>
        </authorList>
    </citation>
    <scope>NUCLEOTIDE SEQUENCE [LARGE SCALE GENOMIC DNA]</scope>
    <source>
        <strain evidence="8">S238N-H82 / ATCC MYA-4686</strain>
    </source>
</reference>
<comment type="function">
    <text evidence="4">Component of the exocyst complex involved in the docking of exocytic vesicles with fusion sites on the plasma membrane.</text>
</comment>
<sequence>MPRLNFDIDEAALLKAYKIGTLNPTQWEEVDHDLEDSVAGALLSPSSNNDAEGDPLGIGSAVKVREMDMESKAAVLLTSKSFDPKVFLSAVHPNATYQDLARGIAHLQNSIEARSEALRILVEDNFDRFVAVKASTDALYTEMKEGILSTETDYASKPLRDHLKQATQKANQVFLPVLENASKAQKLRTTLGVFERSKFFFNLPSFIIESIEAGRYEMALRDYKKGKYMLETRPGQLLPIGNNKDGPATLAAEQQQKRVLDKVWNSVEKAMGEMRNVLVSQLQDPARSVEEQEKTLEILMELQLNDDPVWLYFDSHHKQIMDQMNQAYQAAVRSIEEDEPRRLGLCRIDRIISSPVTDGCTWAGGQGKRCRRRCAFSFYYGRRRESSSDTVHPAQSPGEPVWLAIHDLIKNVSEIMMSSIPSFWKISKSFMDGKFKKPTNSPNGTRRSPSQCRTMTLDIVKLYISLISQFFNLSDMAVMTSPSGSNNNTPLPLLPKNSHSISTAHYLIKILAEVHETVNELNAMEISNEAASGLRNLLESAKWRFEDVLIGSWLRDASIFHHVEAWIAGPSDLFATHYLSQIELFQRHLTTAAFKIAGGVDISATSLSKPLKQNPVPQAFVSKITKAFLDALYAFLDGLVLLASDESPVITGKQPPLAVIKSNEPNTLDLLDVTDGDIRMLLVISNFGHLANAIIPSMLAQLEVALNVSMMDDRQTLMTVVKELDKTLFEGYVKPRAKIVTDIVRGGILDPQMNWYETPHPTEIRPYMYETLMYLVSTHAQICRVAEPLLDRALNALVEELANEALSCFRQVKRFGMGGMLRATLEIEFMHQTLGRYVTPAAARTLSDLYNKISQAYARRPGDENLQANLDGVKKTLAETRRATGIEFLCFRQTKSSTSRSTPSGSRRDKDAGRSSNTGKV</sequence>
<dbReference type="InterPro" id="IPR039481">
    <property type="entry name" value="EXOC2/Sec5_N_dom"/>
</dbReference>
<evidence type="ECO:0000256" key="5">
    <source>
        <dbReference type="SAM" id="MobiDB-lite"/>
    </source>
</evidence>
<dbReference type="Pfam" id="PF15469">
    <property type="entry name" value="Sec5"/>
    <property type="match status" value="1"/>
</dbReference>
<protein>
    <recommendedName>
        <fullName evidence="4">Exocyst complex component SEC5</fullName>
    </recommendedName>
</protein>
<name>B0D6Q3_LACBS</name>
<dbReference type="GO" id="GO:0006887">
    <property type="term" value="P:exocytosis"/>
    <property type="evidence" value="ECO:0007669"/>
    <property type="project" value="UniProtKB-KW"/>
</dbReference>
<dbReference type="PANTHER" id="PTHR13043:SF1">
    <property type="entry name" value="EXOCYST COMPLEX COMPONENT 2"/>
    <property type="match status" value="1"/>
</dbReference>
<evidence type="ECO:0000256" key="2">
    <source>
        <dbReference type="ARBA" id="ARBA00022448"/>
    </source>
</evidence>
<keyword evidence="8" id="KW-1185">Reference proteome</keyword>
<evidence type="ECO:0000259" key="6">
    <source>
        <dbReference type="Pfam" id="PF15469"/>
    </source>
</evidence>
<accession>B0D6Q3</accession>
<dbReference type="PANTHER" id="PTHR13043">
    <property type="entry name" value="EXOCYST COMPLEX COMPONENT SEC5"/>
    <property type="match status" value="1"/>
</dbReference>
<gene>
    <name evidence="7" type="ORF">LACBIDRAFT_385738</name>
</gene>
<keyword evidence="2 4" id="KW-0813">Transport</keyword>
<dbReference type="GO" id="GO:0015031">
    <property type="term" value="P:protein transport"/>
    <property type="evidence" value="ECO:0007669"/>
    <property type="project" value="UniProtKB-KW"/>
</dbReference>
<dbReference type="HOGENOM" id="CLU_324954_0_0_1"/>
<dbReference type="OrthoDB" id="26242at2759"/>
<evidence type="ECO:0000256" key="3">
    <source>
        <dbReference type="ARBA" id="ARBA00022483"/>
    </source>
</evidence>
<dbReference type="InterPro" id="IPR029175">
    <property type="entry name" value="EXOC2/Sec5"/>
</dbReference>
<proteinExistence type="inferred from homology"/>
<comment type="similarity">
    <text evidence="1 4">Belongs to the SEC5 family.</text>
</comment>
<evidence type="ECO:0000256" key="4">
    <source>
        <dbReference type="RuleBase" id="RU365069"/>
    </source>
</evidence>
<feature type="region of interest" description="Disordered" evidence="5">
    <location>
        <begin position="895"/>
        <end position="921"/>
    </location>
</feature>
<organism evidence="8">
    <name type="scientific">Laccaria bicolor (strain S238N-H82 / ATCC MYA-4686)</name>
    <name type="common">Bicoloured deceiver</name>
    <name type="synonym">Laccaria laccata var. bicolor</name>
    <dbReference type="NCBI Taxonomy" id="486041"/>
    <lineage>
        <taxon>Eukaryota</taxon>
        <taxon>Fungi</taxon>
        <taxon>Dikarya</taxon>
        <taxon>Basidiomycota</taxon>
        <taxon>Agaricomycotina</taxon>
        <taxon>Agaricomycetes</taxon>
        <taxon>Agaricomycetidae</taxon>
        <taxon>Agaricales</taxon>
        <taxon>Agaricineae</taxon>
        <taxon>Hydnangiaceae</taxon>
        <taxon>Laccaria</taxon>
    </lineage>
</organism>
<dbReference type="Proteomes" id="UP000001194">
    <property type="component" value="Unassembled WGS sequence"/>
</dbReference>
<evidence type="ECO:0000313" key="7">
    <source>
        <dbReference type="EMBL" id="EDR09263.1"/>
    </source>
</evidence>
<evidence type="ECO:0000256" key="1">
    <source>
        <dbReference type="ARBA" id="ARBA00010578"/>
    </source>
</evidence>
<dbReference type="GO" id="GO:0006893">
    <property type="term" value="P:Golgi to plasma membrane transport"/>
    <property type="evidence" value="ECO:0007669"/>
    <property type="project" value="UniProtKB-UniRule"/>
</dbReference>
<feature type="compositionally biased region" description="Low complexity" evidence="5">
    <location>
        <begin position="895"/>
        <end position="905"/>
    </location>
</feature>
<dbReference type="STRING" id="486041.B0D6Q3"/>
<evidence type="ECO:0000313" key="8">
    <source>
        <dbReference type="Proteomes" id="UP000001194"/>
    </source>
</evidence>
<dbReference type="GO" id="GO:0000145">
    <property type="term" value="C:exocyst"/>
    <property type="evidence" value="ECO:0007669"/>
    <property type="project" value="UniProtKB-UniRule"/>
</dbReference>
<dbReference type="GeneID" id="6075231"/>
<keyword evidence="3 4" id="KW-0268">Exocytosis</keyword>
<dbReference type="RefSeq" id="XP_001879612.1">
    <property type="nucleotide sequence ID" value="XM_001879577.1"/>
</dbReference>
<dbReference type="InParanoid" id="B0D6Q3"/>